<dbReference type="GO" id="GO:0009097">
    <property type="term" value="P:isoleucine biosynthetic process"/>
    <property type="evidence" value="ECO:0007669"/>
    <property type="project" value="TreeGrafter"/>
</dbReference>
<dbReference type="InterPro" id="IPR000634">
    <property type="entry name" value="Ser/Thr_deHydtase_PyrdxlP-BS"/>
</dbReference>
<dbReference type="PATRIC" id="fig|1227455.4.peg.2596"/>
<dbReference type="PROSITE" id="PS00165">
    <property type="entry name" value="DEHYDRATASE_SER_THR"/>
    <property type="match status" value="1"/>
</dbReference>
<dbReference type="PANTHER" id="PTHR48078">
    <property type="entry name" value="THREONINE DEHYDRATASE, MITOCHONDRIAL-RELATED"/>
    <property type="match status" value="1"/>
</dbReference>
<evidence type="ECO:0000256" key="2">
    <source>
        <dbReference type="ARBA" id="ARBA00022898"/>
    </source>
</evidence>
<proteinExistence type="predicted"/>
<dbReference type="InterPro" id="IPR036052">
    <property type="entry name" value="TrpB-like_PALP_sf"/>
</dbReference>
<sequence length="381" mass="40134">MSADLRCPACGNTYADRWCCECGQPLDFATQPLPDGPAPAFADLDTRDGLWAFADFLPVERAVALGAGWAPIVDSEGQRPSESRPSAGDALDWDATFKLEYVSPTGSFKDRGAATTIARAIECGADRVIEDSSGNAGTAIATYAARAGLDATIYVPADAKSAKLRAIERTGADVVRIEGTRADVTAAAIEAVGDGAGWYASHAWNPAFFAGTATFALELAAQCDWQVPEAVVCPLGHGTLFLGAYRGFRALHTAGWIDEIPRLLGAQAAGYAPVVDRLDGRAERNDANDSDDQNDLADGIQIRDPVRIKAIVDAIQTTGGDAIAIDTETTREEHERLGRAGFDVEPTCAVAPAALRKYRERGIVADTDHVVVPLTGAGSNA</sequence>
<keyword evidence="6" id="KW-1185">Reference proteome</keyword>
<dbReference type="GO" id="GO:0006565">
    <property type="term" value="P:L-serine catabolic process"/>
    <property type="evidence" value="ECO:0007669"/>
    <property type="project" value="TreeGrafter"/>
</dbReference>
<gene>
    <name evidence="5" type="ORF">C449_12670</name>
</gene>
<dbReference type="PANTHER" id="PTHR48078:SF6">
    <property type="entry name" value="L-THREONINE DEHYDRATASE CATABOLIC TDCB"/>
    <property type="match status" value="1"/>
</dbReference>
<dbReference type="InterPro" id="IPR050147">
    <property type="entry name" value="Ser/Thr_Dehydratase"/>
</dbReference>
<evidence type="ECO:0000313" key="6">
    <source>
        <dbReference type="Proteomes" id="UP000011669"/>
    </source>
</evidence>
<dbReference type="Gene3D" id="3.40.50.1100">
    <property type="match status" value="2"/>
</dbReference>
<feature type="domain" description="Tryptophan synthase beta chain-like PALP" evidence="4">
    <location>
        <begin position="77"/>
        <end position="376"/>
    </location>
</feature>
<evidence type="ECO:0000313" key="5">
    <source>
        <dbReference type="EMBL" id="EMA43892.1"/>
    </source>
</evidence>
<dbReference type="STRING" id="1227455.C449_12670"/>
<dbReference type="EMBL" id="AOMD01000027">
    <property type="protein sequence ID" value="EMA43892.1"/>
    <property type="molecule type" value="Genomic_DNA"/>
</dbReference>
<dbReference type="InParanoid" id="M0MDQ6"/>
<dbReference type="AlphaFoldDB" id="M0MDQ6"/>
<keyword evidence="2" id="KW-0663">Pyridoxal phosphate</keyword>
<evidence type="ECO:0000259" key="4">
    <source>
        <dbReference type="Pfam" id="PF00291"/>
    </source>
</evidence>
<accession>M0MDQ6</accession>
<dbReference type="GO" id="GO:0003941">
    <property type="term" value="F:L-serine ammonia-lyase activity"/>
    <property type="evidence" value="ECO:0007669"/>
    <property type="project" value="TreeGrafter"/>
</dbReference>
<name>M0MDQ6_9EURY</name>
<dbReference type="OrthoDB" id="85597at2157"/>
<dbReference type="Proteomes" id="UP000011669">
    <property type="component" value="Unassembled WGS sequence"/>
</dbReference>
<dbReference type="InterPro" id="IPR001926">
    <property type="entry name" value="TrpB-like_PALP"/>
</dbReference>
<keyword evidence="3" id="KW-0456">Lyase</keyword>
<evidence type="ECO:0000256" key="1">
    <source>
        <dbReference type="ARBA" id="ARBA00001933"/>
    </source>
</evidence>
<dbReference type="RefSeq" id="WP_006078393.1">
    <property type="nucleotide sequence ID" value="NZ_AOMD01000027.1"/>
</dbReference>
<dbReference type="GO" id="GO:0004794">
    <property type="term" value="F:threonine deaminase activity"/>
    <property type="evidence" value="ECO:0007669"/>
    <property type="project" value="TreeGrafter"/>
</dbReference>
<protein>
    <submittedName>
        <fullName evidence="5">Threonine synthase</fullName>
    </submittedName>
</protein>
<dbReference type="SUPFAM" id="SSF53686">
    <property type="entry name" value="Tryptophan synthase beta subunit-like PLP-dependent enzymes"/>
    <property type="match status" value="1"/>
</dbReference>
<reference evidence="5 6" key="1">
    <citation type="journal article" date="2014" name="PLoS Genet.">
        <title>Phylogenetically driven sequencing of extremely halophilic archaea reveals strategies for static and dynamic osmo-response.</title>
        <authorList>
            <person name="Becker E.A."/>
            <person name="Seitzer P.M."/>
            <person name="Tritt A."/>
            <person name="Larsen D."/>
            <person name="Krusor M."/>
            <person name="Yao A.I."/>
            <person name="Wu D."/>
            <person name="Madern D."/>
            <person name="Eisen J.A."/>
            <person name="Darling A.E."/>
            <person name="Facciotti M.T."/>
        </authorList>
    </citation>
    <scope>NUCLEOTIDE SEQUENCE [LARGE SCALE GENOMIC DNA]</scope>
    <source>
        <strain evidence="5 6">DSM 5350</strain>
    </source>
</reference>
<dbReference type="GO" id="GO:0030170">
    <property type="term" value="F:pyridoxal phosphate binding"/>
    <property type="evidence" value="ECO:0007669"/>
    <property type="project" value="InterPro"/>
</dbReference>
<evidence type="ECO:0000256" key="3">
    <source>
        <dbReference type="ARBA" id="ARBA00023239"/>
    </source>
</evidence>
<comment type="cofactor">
    <cofactor evidence="1">
        <name>pyridoxal 5'-phosphate</name>
        <dbReference type="ChEBI" id="CHEBI:597326"/>
    </cofactor>
</comment>
<organism evidence="5 6">
    <name type="scientific">Halococcus saccharolyticus DSM 5350</name>
    <dbReference type="NCBI Taxonomy" id="1227455"/>
    <lineage>
        <taxon>Archaea</taxon>
        <taxon>Methanobacteriati</taxon>
        <taxon>Methanobacteriota</taxon>
        <taxon>Stenosarchaea group</taxon>
        <taxon>Halobacteria</taxon>
        <taxon>Halobacteriales</taxon>
        <taxon>Halococcaceae</taxon>
        <taxon>Halococcus</taxon>
    </lineage>
</organism>
<comment type="caution">
    <text evidence="5">The sequence shown here is derived from an EMBL/GenBank/DDBJ whole genome shotgun (WGS) entry which is preliminary data.</text>
</comment>
<dbReference type="Pfam" id="PF00291">
    <property type="entry name" value="PALP"/>
    <property type="match status" value="1"/>
</dbReference>
<dbReference type="GO" id="GO:0006567">
    <property type="term" value="P:L-threonine catabolic process"/>
    <property type="evidence" value="ECO:0007669"/>
    <property type="project" value="TreeGrafter"/>
</dbReference>